<evidence type="ECO:0000313" key="3">
    <source>
        <dbReference type="WBParaSite" id="SSTP_0000975100.1"/>
    </source>
</evidence>
<dbReference type="WBParaSite" id="SSTP_0000975100.1">
    <property type="protein sequence ID" value="SSTP_0000975100.1"/>
    <property type="gene ID" value="SSTP_0000975100"/>
</dbReference>
<dbReference type="AlphaFoldDB" id="A0A0K0EJW0"/>
<dbReference type="InterPro" id="IPR038459">
    <property type="entry name" value="MT_TRM10-typ_sf"/>
</dbReference>
<proteinExistence type="predicted"/>
<dbReference type="WBParaSite" id="TCONS_00007510.p1">
    <property type="protein sequence ID" value="TCONS_00007510.p1"/>
    <property type="gene ID" value="XLOC_005536"/>
</dbReference>
<accession>A0A0K0EJW0</accession>
<evidence type="ECO:0000256" key="1">
    <source>
        <dbReference type="SAM" id="MobiDB-lite"/>
    </source>
</evidence>
<name>A0A0K0EJW0_STRER</name>
<protein>
    <submittedName>
        <fullName evidence="3 4">SAM-dependent MTase TRM10-type domain-containing protein</fullName>
    </submittedName>
</protein>
<evidence type="ECO:0000313" key="2">
    <source>
        <dbReference type="Proteomes" id="UP000035681"/>
    </source>
</evidence>
<feature type="compositionally biased region" description="Basic and acidic residues" evidence="1">
    <location>
        <begin position="442"/>
        <end position="461"/>
    </location>
</feature>
<dbReference type="STRING" id="6248.A0A0K0EJW0"/>
<dbReference type="Gene3D" id="3.40.1280.30">
    <property type="match status" value="1"/>
</dbReference>
<keyword evidence="2" id="KW-1185">Reference proteome</keyword>
<organism evidence="3">
    <name type="scientific">Strongyloides stercoralis</name>
    <name type="common">Threadworm</name>
    <dbReference type="NCBI Taxonomy" id="6248"/>
    <lineage>
        <taxon>Eukaryota</taxon>
        <taxon>Metazoa</taxon>
        <taxon>Ecdysozoa</taxon>
        <taxon>Nematoda</taxon>
        <taxon>Chromadorea</taxon>
        <taxon>Rhabditida</taxon>
        <taxon>Tylenchina</taxon>
        <taxon>Panagrolaimomorpha</taxon>
        <taxon>Strongyloidoidea</taxon>
        <taxon>Strongyloididae</taxon>
        <taxon>Strongyloides</taxon>
    </lineage>
</organism>
<feature type="region of interest" description="Disordered" evidence="1">
    <location>
        <begin position="421"/>
        <end position="461"/>
    </location>
</feature>
<reference evidence="3" key="1">
    <citation type="submission" date="2015-08" db="UniProtKB">
        <authorList>
            <consortium name="WormBaseParasite"/>
        </authorList>
    </citation>
    <scope>IDENTIFICATION</scope>
</reference>
<dbReference type="Proteomes" id="UP000035681">
    <property type="component" value="Unplaced"/>
</dbReference>
<sequence length="461" mass="54753">MLSFIYKKQVNLILKEVCVKRLYHISQLQQVNDLFAKEVPVEARPSKDFILSISNQDDKNNFITLIGQLCLFYKNIDEVPKVLTDNDWERLLRIKTAKDRNSYLFHLYLSEINKKPPNIDEDILKEDEKKYANGEMVYGPNYYQYINCYGSDYRERINQQYGYNYYSALRNNETVPRILFDCRHLFKTKFHFQRTFTLGVQKFWNYIYFNGYPFDIKITDFITDPALSDLVKNNFLFLNEEQEEDTNIGSDGVITSSLESYPFRPTISTKKNYNFYNKKDNRIAFITPYSRQNLPDDLTMFDTFIIAATDEARDRASLTIAIDEKLPAFKLPIEKYTDSKRSADKLDPFVMGKLLTSVYYKEMNWKDSLLTHLLEINLPSLSESEKEELTIKNVKRRKIIKDVERFTFDFKRKITLKKKEAYEEKNNNRDPITGKNKIVHRYSRDERNMRRSKHTSESHAS</sequence>
<evidence type="ECO:0000313" key="4">
    <source>
        <dbReference type="WBParaSite" id="TCONS_00007510.p1"/>
    </source>
</evidence>